<sequence>MRKLTEHEFTEYWLTQHKFNQRRGIDAGCRAEQAFQWN</sequence>
<reference evidence="1 2" key="1">
    <citation type="journal article" date="2014" name="Environ. Microbiol.">
        <title>Comparative genomics of the marine bacterial genus Glaciecola reveals the high degree of genomic diversity and genomic characteristic for cold adaptation.</title>
        <authorList>
            <person name="Qin Q.L."/>
            <person name="Xie B.B."/>
            <person name="Yu Y."/>
            <person name="Shu Y.L."/>
            <person name="Rong J.C."/>
            <person name="Zhang Y.J."/>
            <person name="Zhao D.L."/>
            <person name="Chen X.L."/>
            <person name="Zhang X.Y."/>
            <person name="Chen B."/>
            <person name="Zhou B.C."/>
            <person name="Zhang Y.Z."/>
        </authorList>
    </citation>
    <scope>NUCLEOTIDE SEQUENCE [LARGE SCALE GENOMIC DNA]</scope>
    <source>
        <strain evidence="1 2">NO2</strain>
    </source>
</reference>
<accession>A0ABQ0I4X6</accession>
<dbReference type="Proteomes" id="UP000008372">
    <property type="component" value="Unassembled WGS sequence"/>
</dbReference>
<dbReference type="EMBL" id="BAEK01000025">
    <property type="protein sequence ID" value="GAC04401.1"/>
    <property type="molecule type" value="Genomic_DNA"/>
</dbReference>
<protein>
    <submittedName>
        <fullName evidence="1">Uncharacterized protein</fullName>
    </submittedName>
</protein>
<name>A0ABQ0I4X6_9ALTE</name>
<comment type="caution">
    <text evidence="1">The sequence shown here is derived from an EMBL/GenBank/DDBJ whole genome shotgun (WGS) entry which is preliminary data.</text>
</comment>
<gene>
    <name evidence="1" type="ORF">GAGA_1545</name>
</gene>
<evidence type="ECO:0000313" key="1">
    <source>
        <dbReference type="EMBL" id="GAC04401.1"/>
    </source>
</evidence>
<keyword evidence="2" id="KW-1185">Reference proteome</keyword>
<proteinExistence type="predicted"/>
<organism evidence="1 2">
    <name type="scientific">Paraglaciecola agarilytica NO2</name>
    <dbReference type="NCBI Taxonomy" id="1125747"/>
    <lineage>
        <taxon>Bacteria</taxon>
        <taxon>Pseudomonadati</taxon>
        <taxon>Pseudomonadota</taxon>
        <taxon>Gammaproteobacteria</taxon>
        <taxon>Alteromonadales</taxon>
        <taxon>Alteromonadaceae</taxon>
        <taxon>Paraglaciecola</taxon>
    </lineage>
</organism>
<evidence type="ECO:0000313" key="2">
    <source>
        <dbReference type="Proteomes" id="UP000008372"/>
    </source>
</evidence>